<dbReference type="AlphaFoldDB" id="D4Z230"/>
<proteinExistence type="predicted"/>
<accession>D4Z230</accession>
<dbReference type="EMBL" id="AP010803">
    <property type="protein sequence ID" value="BAI96662.1"/>
    <property type="molecule type" value="Genomic_DNA"/>
</dbReference>
<evidence type="ECO:0000313" key="1">
    <source>
        <dbReference type="EMBL" id="BAI96662.1"/>
    </source>
</evidence>
<dbReference type="HOGENOM" id="CLU_2384648_0_0_5"/>
<dbReference type="KEGG" id="sjp:SJA_C1-18280"/>
<dbReference type="STRING" id="452662.SJA_C1-18280"/>
<reference evidence="1 2" key="1">
    <citation type="journal article" date="2010" name="J. Bacteriol.">
        <title>Complete genome sequence of the representative gamma-hexachlorocyclohexane-degrading bacterium Sphingobium japonicum UT26.</title>
        <authorList>
            <person name="Nagata Y."/>
            <person name="Ohtsubo Y."/>
            <person name="Endo R."/>
            <person name="Ichikawa N."/>
            <person name="Ankai A."/>
            <person name="Oguchi A."/>
            <person name="Fukui S."/>
            <person name="Fujita N."/>
            <person name="Tsuda M."/>
        </authorList>
    </citation>
    <scope>NUCLEOTIDE SEQUENCE [LARGE SCALE GENOMIC DNA]</scope>
    <source>
        <strain evidence="2">DSM 16413 / CCM 7287 / MTCC 6362 / UT26 / NBRC 101211 / UT26S</strain>
    </source>
</reference>
<sequence>MKSIAVYFVQRLFGGPEEGSWYYDSGDLCTEPDLVSLGVTIPGEDFGRARDKASEIQILLDRDWNIGDHARPLHSVLSTGRYEAHIFDAWPPPCFPESRPTYE</sequence>
<name>D4Z230_SPHIU</name>
<dbReference type="eggNOG" id="ENOG5032DT0">
    <property type="taxonomic scope" value="Bacteria"/>
</dbReference>
<dbReference type="Proteomes" id="UP000007753">
    <property type="component" value="Chromosome 1"/>
</dbReference>
<organism evidence="1 2">
    <name type="scientific">Sphingobium indicum (strain DSM 16413 / CCM 7287 / MTCC 6362 / UT26 / NBRC 101211 / UT26S)</name>
    <name type="common">Sphingobium japonicum</name>
    <dbReference type="NCBI Taxonomy" id="452662"/>
    <lineage>
        <taxon>Bacteria</taxon>
        <taxon>Pseudomonadati</taxon>
        <taxon>Pseudomonadota</taxon>
        <taxon>Alphaproteobacteria</taxon>
        <taxon>Sphingomonadales</taxon>
        <taxon>Sphingomonadaceae</taxon>
        <taxon>Sphingobium</taxon>
    </lineage>
</organism>
<dbReference type="GeneID" id="29273433"/>
<dbReference type="RefSeq" id="WP_013040145.1">
    <property type="nucleotide sequence ID" value="NC_014006.1"/>
</dbReference>
<protein>
    <submittedName>
        <fullName evidence="1">Uncharacterized protein</fullName>
    </submittedName>
</protein>
<gene>
    <name evidence="1" type="ordered locus">SJA_C1-18280</name>
</gene>
<keyword evidence="2" id="KW-1185">Reference proteome</keyword>
<evidence type="ECO:0000313" key="2">
    <source>
        <dbReference type="Proteomes" id="UP000007753"/>
    </source>
</evidence>